<protein>
    <submittedName>
        <fullName evidence="4">Putative ketoacyl reductase</fullName>
        <ecNumber evidence="4">1.3.1.-</ecNumber>
    </submittedName>
</protein>
<dbReference type="InterPro" id="IPR007833">
    <property type="entry name" value="Capsule_polysaccharide_synth"/>
</dbReference>
<dbReference type="AlphaFoldDB" id="A0A0P1IVA4"/>
<dbReference type="InterPro" id="IPR036291">
    <property type="entry name" value="NAD(P)-bd_dom_sf"/>
</dbReference>
<reference evidence="5" key="1">
    <citation type="submission" date="2015-09" db="EMBL/GenBank/DDBJ databases">
        <authorList>
            <person name="Rodrigo-Torres Lidia"/>
            <person name="Arahal R.David."/>
        </authorList>
    </citation>
    <scope>NUCLEOTIDE SEQUENCE [LARGE SCALE GENOMIC DNA]</scope>
    <source>
        <strain evidence="5">CECT 5114</strain>
    </source>
</reference>
<evidence type="ECO:0000256" key="2">
    <source>
        <dbReference type="ARBA" id="ARBA00023002"/>
    </source>
</evidence>
<dbReference type="Proteomes" id="UP000051184">
    <property type="component" value="Unassembled WGS sequence"/>
</dbReference>
<dbReference type="Gene3D" id="3.40.50.720">
    <property type="entry name" value="NAD(P)-binding Rossmann-like Domain"/>
    <property type="match status" value="1"/>
</dbReference>
<dbReference type="OrthoDB" id="9794206at2"/>
<sequence length="705" mass="77746">MSFETAPSVNSASHRSFVFLQGPTSGAFRDLGRALAARGHDVHRINFCFGDMLFWRGRDAERFKGTRDEWPEYLARVLEERQATDIVYFADRFPYHREAQQVARAMGVRCVSMEYGYIRPDWLILEEGGQSAYSHFPNDLAQIRKTARDLPALNRKPLYTISATEEAIKEAGFHLTNALTRPFNRHYRPERVHSPLIEFPGYIPRFIRRAHNAKVASAQVAALQKRDVPQFIVPLQMQGDYQIRANAPVGYQYGFVNQIMESFKRAASKDALLIFKLHPMDNGLINWEKFVSETAERFGLTERVHFLDGGDLGPLFKKASGCIVVNSTTGMHSLLAGVPTKTMGVAVYDIDGVTYQGSLDEFWDNPSPAEPADVQALTECLAYGIHVRGTVYGKGRTAFVENAIDRLEADDLHKHSLYDDIPPRLTKAQSLGVETDWGAAATKPAVPKKRIAITGASSGLGAALALRLAEPGISFALCARNIAPFEKLAEQLRAKGAEVDYASVDLSSPGAPEAWIDSVWKNGPIDMLILNAGIFDGRDLDGNLETPERAAQLIATNLTGAITASFAATERMRKRGSGHLVFISSLAAFGPHADAPTYSASKAGMTAFARAMREGLLDTNVEISVLHPGHIQSRQTEQHIGPMPGLMSVEAAAEKIAAAIYSGRPELSFPCHLRFALMALNCLPWRWQAKINAKFRFRVKSNAEG</sequence>
<dbReference type="PROSITE" id="PS00061">
    <property type="entry name" value="ADH_SHORT"/>
    <property type="match status" value="1"/>
</dbReference>
<proteinExistence type="inferred from homology"/>
<evidence type="ECO:0000313" key="4">
    <source>
        <dbReference type="EMBL" id="CUK27567.1"/>
    </source>
</evidence>
<accession>A0A0P1IVA4</accession>
<dbReference type="SMART" id="SM00822">
    <property type="entry name" value="PKS_KR"/>
    <property type="match status" value="1"/>
</dbReference>
<gene>
    <name evidence="4" type="primary">actIII</name>
    <name evidence="4" type="ORF">TA5114_03395</name>
</gene>
<evidence type="ECO:0000313" key="5">
    <source>
        <dbReference type="Proteomes" id="UP000051184"/>
    </source>
</evidence>
<dbReference type="PRINTS" id="PR00080">
    <property type="entry name" value="SDRFAMILY"/>
</dbReference>
<dbReference type="PANTHER" id="PTHR44196">
    <property type="entry name" value="DEHYDROGENASE/REDUCTASE SDR FAMILY MEMBER 7B"/>
    <property type="match status" value="1"/>
</dbReference>
<dbReference type="PRINTS" id="PR00081">
    <property type="entry name" value="GDHRDH"/>
</dbReference>
<evidence type="ECO:0000259" key="3">
    <source>
        <dbReference type="SMART" id="SM00822"/>
    </source>
</evidence>
<keyword evidence="2 4" id="KW-0560">Oxidoreductase</keyword>
<dbReference type="RefSeq" id="WP_058316485.1">
    <property type="nucleotide sequence ID" value="NZ_CYTO01000024.1"/>
</dbReference>
<dbReference type="EMBL" id="CYUE01000025">
    <property type="protein sequence ID" value="CUK27567.1"/>
    <property type="molecule type" value="Genomic_DNA"/>
</dbReference>
<dbReference type="Pfam" id="PF00106">
    <property type="entry name" value="adh_short"/>
    <property type="match status" value="1"/>
</dbReference>
<dbReference type="GO" id="GO:0000271">
    <property type="term" value="P:polysaccharide biosynthetic process"/>
    <property type="evidence" value="ECO:0007669"/>
    <property type="project" value="InterPro"/>
</dbReference>
<dbReference type="InterPro" id="IPR002347">
    <property type="entry name" value="SDR_fam"/>
</dbReference>
<keyword evidence="5" id="KW-1185">Reference proteome</keyword>
<dbReference type="Pfam" id="PF05159">
    <property type="entry name" value="Capsule_synth"/>
    <property type="match status" value="1"/>
</dbReference>
<feature type="domain" description="Ketoreductase" evidence="3">
    <location>
        <begin position="449"/>
        <end position="634"/>
    </location>
</feature>
<evidence type="ECO:0000256" key="1">
    <source>
        <dbReference type="ARBA" id="ARBA00006484"/>
    </source>
</evidence>
<dbReference type="CDD" id="cd16441">
    <property type="entry name" value="beta_Kdo_transferase_KpsS"/>
    <property type="match status" value="1"/>
</dbReference>
<dbReference type="STRING" id="1715691.TA5113_02536"/>
<organism evidence="4 5">
    <name type="scientific">Cognatishimia activa</name>
    <dbReference type="NCBI Taxonomy" id="1715691"/>
    <lineage>
        <taxon>Bacteria</taxon>
        <taxon>Pseudomonadati</taxon>
        <taxon>Pseudomonadota</taxon>
        <taxon>Alphaproteobacteria</taxon>
        <taxon>Rhodobacterales</taxon>
        <taxon>Paracoccaceae</taxon>
        <taxon>Cognatishimia</taxon>
    </lineage>
</organism>
<comment type="similarity">
    <text evidence="1">Belongs to the short-chain dehydrogenases/reductases (SDR) family.</text>
</comment>
<dbReference type="EC" id="1.3.1.-" evidence="4"/>
<dbReference type="InterPro" id="IPR057326">
    <property type="entry name" value="KR_dom"/>
</dbReference>
<name>A0A0P1IVA4_9RHOB</name>
<dbReference type="GO" id="GO:0016020">
    <property type="term" value="C:membrane"/>
    <property type="evidence" value="ECO:0007669"/>
    <property type="project" value="TreeGrafter"/>
</dbReference>
<dbReference type="SUPFAM" id="SSF51735">
    <property type="entry name" value="NAD(P)-binding Rossmann-fold domains"/>
    <property type="match status" value="1"/>
</dbReference>
<dbReference type="GO" id="GO:0015774">
    <property type="term" value="P:polysaccharide transport"/>
    <property type="evidence" value="ECO:0007669"/>
    <property type="project" value="InterPro"/>
</dbReference>
<dbReference type="PANTHER" id="PTHR44196:SF1">
    <property type="entry name" value="DEHYDROGENASE_REDUCTASE SDR FAMILY MEMBER 7B"/>
    <property type="match status" value="1"/>
</dbReference>
<dbReference type="GO" id="GO:0016491">
    <property type="term" value="F:oxidoreductase activity"/>
    <property type="evidence" value="ECO:0007669"/>
    <property type="project" value="UniProtKB-KW"/>
</dbReference>
<dbReference type="InterPro" id="IPR020904">
    <property type="entry name" value="Sc_DH/Rdtase_CS"/>
</dbReference>